<dbReference type="SMART" id="SM00471">
    <property type="entry name" value="HDc"/>
    <property type="match status" value="1"/>
</dbReference>
<dbReference type="GO" id="GO:0008832">
    <property type="term" value="F:dGTPase activity"/>
    <property type="evidence" value="ECO:0007669"/>
    <property type="project" value="UniProtKB-EC"/>
</dbReference>
<proteinExistence type="predicted"/>
<dbReference type="eggNOG" id="COG1078">
    <property type="taxonomic scope" value="Bacteria"/>
</dbReference>
<accession>V5WGZ2</accession>
<protein>
    <submittedName>
        <fullName evidence="2">Deoxyguanosinetriphosphate triphosphohydrolase</fullName>
        <ecNumber evidence="2">3.1.5.1</ecNumber>
    </submittedName>
</protein>
<feature type="domain" description="HD/PDEase" evidence="1">
    <location>
        <begin position="59"/>
        <end position="150"/>
    </location>
</feature>
<dbReference type="EMBL" id="CP006939">
    <property type="protein sequence ID" value="AHC15043.1"/>
    <property type="molecule type" value="Genomic_DNA"/>
</dbReference>
<keyword evidence="2" id="KW-0378">Hydrolase</keyword>
<dbReference type="Pfam" id="PF01966">
    <property type="entry name" value="HD"/>
    <property type="match status" value="1"/>
</dbReference>
<dbReference type="Proteomes" id="UP000018680">
    <property type="component" value="Chromosome"/>
</dbReference>
<dbReference type="GO" id="GO:0006203">
    <property type="term" value="P:dGTP catabolic process"/>
    <property type="evidence" value="ECO:0007669"/>
    <property type="project" value="TreeGrafter"/>
</dbReference>
<keyword evidence="3" id="KW-1185">Reference proteome</keyword>
<dbReference type="PATRIC" id="fig|1307761.3.peg.1653"/>
<dbReference type="Gene3D" id="1.10.3210.10">
    <property type="entry name" value="Hypothetical protein af1432"/>
    <property type="match status" value="1"/>
</dbReference>
<dbReference type="AlphaFoldDB" id="V5WGZ2"/>
<evidence type="ECO:0000259" key="1">
    <source>
        <dbReference type="SMART" id="SM00471"/>
    </source>
</evidence>
<dbReference type="InterPro" id="IPR050135">
    <property type="entry name" value="dGTPase-like"/>
</dbReference>
<dbReference type="InterPro" id="IPR003607">
    <property type="entry name" value="HD/PDEase_dom"/>
</dbReference>
<dbReference type="PANTHER" id="PTHR11373">
    <property type="entry name" value="DEOXYNUCLEOSIDE TRIPHOSPHATE TRIPHOSPHOHYDROLASE"/>
    <property type="match status" value="1"/>
</dbReference>
<dbReference type="SUPFAM" id="SSF109604">
    <property type="entry name" value="HD-domain/PDEase-like"/>
    <property type="match status" value="1"/>
</dbReference>
<dbReference type="STRING" id="1307761.L21SP2_1658"/>
<dbReference type="Pfam" id="PF19276">
    <property type="entry name" value="HD_assoc_2"/>
    <property type="match status" value="1"/>
</dbReference>
<name>V5WGZ2_9SPIO</name>
<evidence type="ECO:0000313" key="3">
    <source>
        <dbReference type="Proteomes" id="UP000018680"/>
    </source>
</evidence>
<dbReference type="PANTHER" id="PTHR11373:SF4">
    <property type="entry name" value="DEOXYNUCLEOSIDE TRIPHOSPHATE TRIPHOSPHOHYDROLASE SAMHD1"/>
    <property type="match status" value="1"/>
</dbReference>
<gene>
    <name evidence="2" type="ORF">L21SP2_1658</name>
</gene>
<dbReference type="EC" id="3.1.5.1" evidence="2"/>
<sequence length="428" mass="49063">MRRIFNDYLLNECIHPIRDPLWGHVYFPESFLNIVQTPEYQQLGRIKQLGPSYLVYPGATHSRLNHSLGVFHIASRMVKRMSQSNIQLPLTLQGAKAFLAAALLHDLGHFPYTHSLKELPLEEHEQLTSRLILDSSITDILKNDAGVDPGMVAAIVDETLPNRSREVAFFRKILSGPIDPDKLDYLNRDAYFCGVPYGFQDVDYILSVLQPHPDHGFTITQNGVSAIEGLLFSKYLMYRAVYWHPTVRTATGMIKKALHRGLEKESISLSELYGLDDDSFYRSFAENQGEEFSLIRKVYNRDLFKTIGTWSVAPENPQHIHLDDLTHRSIQEELIRSELSELLDMHVDDYQILLDIPENISFESKLMIDRDSEIISYHESETVFTQEVVHQFTRNLRKIRLSVAPSVKDRIIQKNISAEQLLSLGGLD</sequence>
<dbReference type="HOGENOM" id="CLU_026821_3_1_12"/>
<dbReference type="KEGG" id="slr:L21SP2_1658"/>
<reference evidence="2 3" key="1">
    <citation type="journal article" date="2015" name="Stand. Genomic Sci.">
        <title>Complete genome sequence and description of Salinispira pacifica gen. nov., sp. nov., a novel spirochaete isolated form a hypersaline microbial mat.</title>
        <authorList>
            <person name="Ben Hania W."/>
            <person name="Joseph M."/>
            <person name="Schumann P."/>
            <person name="Bunk B."/>
            <person name="Fiebig A."/>
            <person name="Sproer C."/>
            <person name="Klenk H.P."/>
            <person name="Fardeau M.L."/>
            <person name="Spring S."/>
        </authorList>
    </citation>
    <scope>NUCLEOTIDE SEQUENCE [LARGE SCALE GENOMIC DNA]</scope>
    <source>
        <strain evidence="2 3">L21-RPul-D2</strain>
    </source>
</reference>
<organism evidence="2 3">
    <name type="scientific">Salinispira pacifica</name>
    <dbReference type="NCBI Taxonomy" id="1307761"/>
    <lineage>
        <taxon>Bacteria</taxon>
        <taxon>Pseudomonadati</taxon>
        <taxon>Spirochaetota</taxon>
        <taxon>Spirochaetia</taxon>
        <taxon>Spirochaetales</taxon>
        <taxon>Spirochaetaceae</taxon>
        <taxon>Salinispira</taxon>
    </lineage>
</organism>
<dbReference type="InterPro" id="IPR006674">
    <property type="entry name" value="HD_domain"/>
</dbReference>
<dbReference type="InterPro" id="IPR045509">
    <property type="entry name" value="HD_assoc_2"/>
</dbReference>
<evidence type="ECO:0000313" key="2">
    <source>
        <dbReference type="EMBL" id="AHC15043.1"/>
    </source>
</evidence>